<dbReference type="EMBL" id="BAABDO010000005">
    <property type="protein sequence ID" value="GAA4129817.1"/>
    <property type="molecule type" value="Genomic_DNA"/>
</dbReference>
<organism evidence="2 3">
    <name type="scientific">Actinomadura keratinilytica</name>
    <dbReference type="NCBI Taxonomy" id="547461"/>
    <lineage>
        <taxon>Bacteria</taxon>
        <taxon>Bacillati</taxon>
        <taxon>Actinomycetota</taxon>
        <taxon>Actinomycetes</taxon>
        <taxon>Streptosporangiales</taxon>
        <taxon>Thermomonosporaceae</taxon>
        <taxon>Actinomadura</taxon>
    </lineage>
</organism>
<keyword evidence="3" id="KW-1185">Reference proteome</keyword>
<evidence type="ECO:0000313" key="2">
    <source>
        <dbReference type="EMBL" id="GAA4129817.1"/>
    </source>
</evidence>
<gene>
    <name evidence="2" type="ORF">GCM10022416_06730</name>
</gene>
<proteinExistence type="predicted"/>
<evidence type="ECO:0000256" key="1">
    <source>
        <dbReference type="SAM" id="MobiDB-lite"/>
    </source>
</evidence>
<comment type="caution">
    <text evidence="2">The sequence shown here is derived from an EMBL/GenBank/DDBJ whole genome shotgun (WGS) entry which is preliminary data.</text>
</comment>
<feature type="region of interest" description="Disordered" evidence="1">
    <location>
        <begin position="1"/>
        <end position="55"/>
    </location>
</feature>
<accession>A0ABP7Y2R1</accession>
<feature type="compositionally biased region" description="Low complexity" evidence="1">
    <location>
        <begin position="34"/>
        <end position="45"/>
    </location>
</feature>
<evidence type="ECO:0000313" key="3">
    <source>
        <dbReference type="Proteomes" id="UP001500266"/>
    </source>
</evidence>
<dbReference type="Proteomes" id="UP001500266">
    <property type="component" value="Unassembled WGS sequence"/>
</dbReference>
<sequence length="55" mass="6160">MEGCPWKQSSRPPDARRATCWTADMDRIPDGPEEAVAPVPAFPRRASLRPERTVP</sequence>
<reference evidence="3" key="1">
    <citation type="journal article" date="2019" name="Int. J. Syst. Evol. Microbiol.">
        <title>The Global Catalogue of Microorganisms (GCM) 10K type strain sequencing project: providing services to taxonomists for standard genome sequencing and annotation.</title>
        <authorList>
            <consortium name="The Broad Institute Genomics Platform"/>
            <consortium name="The Broad Institute Genome Sequencing Center for Infectious Disease"/>
            <person name="Wu L."/>
            <person name="Ma J."/>
        </authorList>
    </citation>
    <scope>NUCLEOTIDE SEQUENCE [LARGE SCALE GENOMIC DNA]</scope>
    <source>
        <strain evidence="3">JCM 17316</strain>
    </source>
</reference>
<protein>
    <submittedName>
        <fullName evidence="2">Uncharacterized protein</fullName>
    </submittedName>
</protein>
<name>A0ABP7Y2R1_9ACTN</name>